<protein>
    <submittedName>
        <fullName evidence="1">Uncharacterized protein</fullName>
    </submittedName>
</protein>
<evidence type="ECO:0000313" key="1">
    <source>
        <dbReference type="EMBL" id="KAI0068705.1"/>
    </source>
</evidence>
<keyword evidence="2" id="KW-1185">Reference proteome</keyword>
<organism evidence="1 2">
    <name type="scientific">Artomyces pyxidatus</name>
    <dbReference type="NCBI Taxonomy" id="48021"/>
    <lineage>
        <taxon>Eukaryota</taxon>
        <taxon>Fungi</taxon>
        <taxon>Dikarya</taxon>
        <taxon>Basidiomycota</taxon>
        <taxon>Agaricomycotina</taxon>
        <taxon>Agaricomycetes</taxon>
        <taxon>Russulales</taxon>
        <taxon>Auriscalpiaceae</taxon>
        <taxon>Artomyces</taxon>
    </lineage>
</organism>
<gene>
    <name evidence="1" type="ORF">BV25DRAFT_1791729</name>
</gene>
<comment type="caution">
    <text evidence="1">The sequence shown here is derived from an EMBL/GenBank/DDBJ whole genome shotgun (WGS) entry which is preliminary data.</text>
</comment>
<reference evidence="1" key="1">
    <citation type="submission" date="2021-03" db="EMBL/GenBank/DDBJ databases">
        <authorList>
            <consortium name="DOE Joint Genome Institute"/>
            <person name="Ahrendt S."/>
            <person name="Looney B.P."/>
            <person name="Miyauchi S."/>
            <person name="Morin E."/>
            <person name="Drula E."/>
            <person name="Courty P.E."/>
            <person name="Chicoki N."/>
            <person name="Fauchery L."/>
            <person name="Kohler A."/>
            <person name="Kuo A."/>
            <person name="Labutti K."/>
            <person name="Pangilinan J."/>
            <person name="Lipzen A."/>
            <person name="Riley R."/>
            <person name="Andreopoulos W."/>
            <person name="He G."/>
            <person name="Johnson J."/>
            <person name="Barry K.W."/>
            <person name="Grigoriev I.V."/>
            <person name="Nagy L."/>
            <person name="Hibbett D."/>
            <person name="Henrissat B."/>
            <person name="Matheny P.B."/>
            <person name="Labbe J."/>
            <person name="Martin F."/>
        </authorList>
    </citation>
    <scope>NUCLEOTIDE SEQUENCE</scope>
    <source>
        <strain evidence="1">HHB10654</strain>
    </source>
</reference>
<reference evidence="1" key="2">
    <citation type="journal article" date="2022" name="New Phytol.">
        <title>Evolutionary transition to the ectomycorrhizal habit in the genomes of a hyperdiverse lineage of mushroom-forming fungi.</title>
        <authorList>
            <person name="Looney B."/>
            <person name="Miyauchi S."/>
            <person name="Morin E."/>
            <person name="Drula E."/>
            <person name="Courty P.E."/>
            <person name="Kohler A."/>
            <person name="Kuo A."/>
            <person name="LaButti K."/>
            <person name="Pangilinan J."/>
            <person name="Lipzen A."/>
            <person name="Riley R."/>
            <person name="Andreopoulos W."/>
            <person name="He G."/>
            <person name="Johnson J."/>
            <person name="Nolan M."/>
            <person name="Tritt A."/>
            <person name="Barry K.W."/>
            <person name="Grigoriev I.V."/>
            <person name="Nagy L.G."/>
            <person name="Hibbett D."/>
            <person name="Henrissat B."/>
            <person name="Matheny P.B."/>
            <person name="Labbe J."/>
            <person name="Martin F.M."/>
        </authorList>
    </citation>
    <scope>NUCLEOTIDE SEQUENCE</scope>
    <source>
        <strain evidence="1">HHB10654</strain>
    </source>
</reference>
<accession>A0ACB8TJY7</accession>
<dbReference type="EMBL" id="MU277187">
    <property type="protein sequence ID" value="KAI0068705.1"/>
    <property type="molecule type" value="Genomic_DNA"/>
</dbReference>
<name>A0ACB8TJY7_9AGAM</name>
<evidence type="ECO:0000313" key="2">
    <source>
        <dbReference type="Proteomes" id="UP000814140"/>
    </source>
</evidence>
<proteinExistence type="predicted"/>
<dbReference type="Proteomes" id="UP000814140">
    <property type="component" value="Unassembled WGS sequence"/>
</dbReference>
<sequence>MAPKFPQLGSLAVQAPSLTPQLVHVSPETCRDLSLFKELLREYRRLDDAITMRINRTNAQFRDRDRLGTGGKGSVQDQACAYLWKDLVDNWRRRTEIICYCVGVVDHSMDEKRQALDEKQGDPSAQRKLQGELFAEEVKRKQVHNELSIERIVRQRSLDAFCSRCRYFQPPLSDVEARQWWDAARSRQ</sequence>